<dbReference type="AlphaFoldDB" id="A0A4Q9FDZ0"/>
<evidence type="ECO:0008006" key="3">
    <source>
        <dbReference type="Google" id="ProtNLM"/>
    </source>
</evidence>
<accession>A0A4Q9FDZ0</accession>
<name>A0A4Q9FDZ0_9FLAO</name>
<dbReference type="InterPro" id="IPR011047">
    <property type="entry name" value="Quinoprotein_ADH-like_sf"/>
</dbReference>
<proteinExistence type="predicted"/>
<keyword evidence="2" id="KW-1185">Reference proteome</keyword>
<organism evidence="1 2">
    <name type="scientific">Hyunsoonleella flava</name>
    <dbReference type="NCBI Taxonomy" id="2527939"/>
    <lineage>
        <taxon>Bacteria</taxon>
        <taxon>Pseudomonadati</taxon>
        <taxon>Bacteroidota</taxon>
        <taxon>Flavobacteriia</taxon>
        <taxon>Flavobacteriales</taxon>
        <taxon>Flavobacteriaceae</taxon>
    </lineage>
</organism>
<dbReference type="SUPFAM" id="SSF50998">
    <property type="entry name" value="Quinoprotein alcohol dehydrogenase-like"/>
    <property type="match status" value="1"/>
</dbReference>
<dbReference type="PROSITE" id="PS51257">
    <property type="entry name" value="PROKAR_LIPOPROTEIN"/>
    <property type="match status" value="1"/>
</dbReference>
<dbReference type="RefSeq" id="WP_130963871.1">
    <property type="nucleotide sequence ID" value="NZ_SIRT01000004.1"/>
</dbReference>
<dbReference type="Pfam" id="PF08309">
    <property type="entry name" value="LVIVD"/>
    <property type="match status" value="3"/>
</dbReference>
<gene>
    <name evidence="1" type="ORF">EYD45_07225</name>
</gene>
<comment type="caution">
    <text evidence="1">The sequence shown here is derived from an EMBL/GenBank/DDBJ whole genome shotgun (WGS) entry which is preliminary data.</text>
</comment>
<evidence type="ECO:0000313" key="2">
    <source>
        <dbReference type="Proteomes" id="UP000291142"/>
    </source>
</evidence>
<dbReference type="EMBL" id="SIRT01000004">
    <property type="protein sequence ID" value="TBN04402.1"/>
    <property type="molecule type" value="Genomic_DNA"/>
</dbReference>
<dbReference type="Proteomes" id="UP000291142">
    <property type="component" value="Unassembled WGS sequence"/>
</dbReference>
<sequence length="244" mass="26772">MKKLIYILFVFALLACENDSNSSNEAVSDVGQGGSLATFTILNDYLYTVDNRSLNVFNISTKTNPVLVNRVPIGFNIETLVSYKDFLYIGSRNGMFIYETSNPESPKQLSAVQHFTACDPVIANDTHAFVTLDTSAGCGNTISALQIYDVKDVTKPVLISQRNLIAPKGLGLYGSYLFVCDDEVKVFDISDPENSKLAHSIDISAFDVIIQNNHLIAVGDNQLNQYALDTNDIKNTPLLSNISI</sequence>
<dbReference type="InterPro" id="IPR013211">
    <property type="entry name" value="LVIVD"/>
</dbReference>
<evidence type="ECO:0000313" key="1">
    <source>
        <dbReference type="EMBL" id="TBN04402.1"/>
    </source>
</evidence>
<reference evidence="1 2" key="1">
    <citation type="submission" date="2019-02" db="EMBL/GenBank/DDBJ databases">
        <title>Hyunsoonleella sp., isolated from marine sediment.</title>
        <authorList>
            <person name="Liu B.-T."/>
        </authorList>
    </citation>
    <scope>NUCLEOTIDE SEQUENCE [LARGE SCALE GENOMIC DNA]</scope>
    <source>
        <strain evidence="1 2">T58</strain>
    </source>
</reference>
<protein>
    <recommendedName>
        <fullName evidence="3">LVIVD repeat-containing protein</fullName>
    </recommendedName>
</protein>
<dbReference type="OrthoDB" id="1521841at2"/>